<dbReference type="PANTHER" id="PTHR20961">
    <property type="entry name" value="GLYCOSYLTRANSFERASE"/>
    <property type="match status" value="1"/>
</dbReference>
<dbReference type="GO" id="GO:0016757">
    <property type="term" value="F:glycosyltransferase activity"/>
    <property type="evidence" value="ECO:0007669"/>
    <property type="project" value="UniProtKB-KW"/>
</dbReference>
<evidence type="ECO:0000256" key="1">
    <source>
        <dbReference type="ARBA" id="ARBA00022676"/>
    </source>
</evidence>
<name>W8F6Y5_9BACT</name>
<accession>W8F6Y5</accession>
<dbReference type="InterPro" id="IPR049625">
    <property type="entry name" value="Glyco_transf_61_cat"/>
</dbReference>
<protein>
    <recommendedName>
        <fullName evidence="4">Glycosyltransferase 61 catalytic domain-containing protein</fullName>
    </recommendedName>
</protein>
<dbReference type="EMBL" id="CP007145">
    <property type="protein sequence ID" value="AHJ98381.1"/>
    <property type="molecule type" value="Genomic_DNA"/>
</dbReference>
<organism evidence="5 6">
    <name type="scientific">Hymenobacter swuensis DY53</name>
    <dbReference type="NCBI Taxonomy" id="1227739"/>
    <lineage>
        <taxon>Bacteria</taxon>
        <taxon>Pseudomonadati</taxon>
        <taxon>Bacteroidota</taxon>
        <taxon>Cytophagia</taxon>
        <taxon>Cytophagales</taxon>
        <taxon>Hymenobacteraceae</taxon>
        <taxon>Hymenobacter</taxon>
    </lineage>
</organism>
<dbReference type="STRING" id="1227739.Hsw_2786"/>
<evidence type="ECO:0000256" key="2">
    <source>
        <dbReference type="ARBA" id="ARBA00022679"/>
    </source>
</evidence>
<dbReference type="eggNOG" id="COG4421">
    <property type="taxonomic scope" value="Bacteria"/>
</dbReference>
<reference evidence="5 6" key="1">
    <citation type="submission" date="2014-01" db="EMBL/GenBank/DDBJ databases">
        <title>Complete genome sequence of ionizing-radiation resistance bacterium Hymenobacter swuensis DY53.</title>
        <authorList>
            <person name="Jung J.-H."/>
            <person name="Jeong S.-W."/>
            <person name="Joe M.-H."/>
            <person name="Cho y.-j."/>
            <person name="Kim M.-K."/>
            <person name="Lim S.-Y."/>
        </authorList>
    </citation>
    <scope>NUCLEOTIDE SEQUENCE [LARGE SCALE GENOMIC DNA]</scope>
    <source>
        <strain evidence="5 6">DY53</strain>
    </source>
</reference>
<sequence>MNDLIFTHPAPVTMHDVLLRAQRKAGRLLREWVPYNSHYRPAGVHASSRALAAQPGSGAAYFGVVPGYISHLAIPTDFYQHATVYQGLHGKPNRQEKVPPAFVVELLDGRVYADNFNSVAILAADGKLVGDVSFQYNGQQWNITPPQENNIFQQLYFQEPLDVPGTVCSLLSGGGAASGNYYHWLIDSLPRLHLVQAAGLLDAVDFFLVYDKSKRFVQDTMQALGIGPERLLDVTERQHVRARSLLATSSVRGNLTHTPNWACDFLRSILLPAPIVARQFSPYIYISRRDAPGRHILNETAVEALLQEFGFESHVLTPYSQDEKTALFAQARIIVSSVGAGLANIVVSPVGAQLIELFPTSFVVADYLEVTSRLGIGHHYLVCETPNASTSRAGAQRDDLLVDLDALRALLKTAIKRQPQPLLA</sequence>
<dbReference type="KEGG" id="hsw:Hsw_2786"/>
<keyword evidence="3" id="KW-0325">Glycoprotein</keyword>
<feature type="domain" description="Glycosyltransferase 61 catalytic" evidence="4">
    <location>
        <begin position="181"/>
        <end position="354"/>
    </location>
</feature>
<dbReference type="Proteomes" id="UP000019423">
    <property type="component" value="Chromosome"/>
</dbReference>
<proteinExistence type="predicted"/>
<dbReference type="PATRIC" id="fig|1227739.3.peg.2970"/>
<dbReference type="InterPro" id="IPR007657">
    <property type="entry name" value="Glycosyltransferase_61"/>
</dbReference>
<keyword evidence="6" id="KW-1185">Reference proteome</keyword>
<dbReference type="HOGENOM" id="CLU_643742_0_0_10"/>
<evidence type="ECO:0000313" key="5">
    <source>
        <dbReference type="EMBL" id="AHJ98381.1"/>
    </source>
</evidence>
<dbReference type="Pfam" id="PF04577">
    <property type="entry name" value="Glyco_transf_61"/>
    <property type="match status" value="1"/>
</dbReference>
<keyword evidence="1" id="KW-0328">Glycosyltransferase</keyword>
<evidence type="ECO:0000256" key="3">
    <source>
        <dbReference type="ARBA" id="ARBA00023180"/>
    </source>
</evidence>
<evidence type="ECO:0000259" key="4">
    <source>
        <dbReference type="Pfam" id="PF04577"/>
    </source>
</evidence>
<keyword evidence="2" id="KW-0808">Transferase</keyword>
<gene>
    <name evidence="5" type="ORF">Hsw_2786</name>
</gene>
<evidence type="ECO:0000313" key="6">
    <source>
        <dbReference type="Proteomes" id="UP000019423"/>
    </source>
</evidence>
<dbReference type="AlphaFoldDB" id="W8F6Y5"/>
<dbReference type="PANTHER" id="PTHR20961:SF150">
    <property type="entry name" value="GLYCOSYLTRANSFERASE FAMILY 61 PROTEIN"/>
    <property type="match status" value="1"/>
</dbReference>